<organism evidence="14">
    <name type="scientific">Grosmannia clavigera (strain kw1407 / UAMH 11150)</name>
    <name type="common">Blue stain fungus</name>
    <name type="synonym">Graphiocladiella clavigera</name>
    <dbReference type="NCBI Taxonomy" id="655863"/>
    <lineage>
        <taxon>Eukaryota</taxon>
        <taxon>Fungi</taxon>
        <taxon>Dikarya</taxon>
        <taxon>Ascomycota</taxon>
        <taxon>Pezizomycotina</taxon>
        <taxon>Sordariomycetes</taxon>
        <taxon>Sordariomycetidae</taxon>
        <taxon>Ophiostomatales</taxon>
        <taxon>Ophiostomataceae</taxon>
        <taxon>Leptographium</taxon>
    </lineage>
</organism>
<feature type="compositionally biased region" description="Basic and acidic residues" evidence="10">
    <location>
        <begin position="349"/>
        <end position="362"/>
    </location>
</feature>
<keyword evidence="6 9" id="KW-0175">Coiled coil</keyword>
<proteinExistence type="inferred from homology"/>
<dbReference type="GO" id="GO:0000779">
    <property type="term" value="C:condensed chromosome, centromeric region"/>
    <property type="evidence" value="ECO:0007669"/>
    <property type="project" value="UniProtKB-ARBA"/>
</dbReference>
<evidence type="ECO:0000256" key="1">
    <source>
        <dbReference type="ARBA" id="ARBA00004584"/>
    </source>
</evidence>
<keyword evidence="14" id="KW-1185">Reference proteome</keyword>
<evidence type="ECO:0000256" key="3">
    <source>
        <dbReference type="ARBA" id="ARBA00022454"/>
    </source>
</evidence>
<keyword evidence="7" id="KW-0131">Cell cycle</keyword>
<reference evidence="13 14" key="1">
    <citation type="journal article" date="2011" name="Proc. Natl. Acad. Sci. U.S.A.">
        <title>Genome and transcriptome analyses of the mountain pine beetle-fungal symbiont Grosmannia clavigera, a lodgepole pine pathogen.</title>
        <authorList>
            <person name="DiGuistini S."/>
            <person name="Wang Y."/>
            <person name="Liao N.Y."/>
            <person name="Taylor G."/>
            <person name="Tanguay P."/>
            <person name="Feau N."/>
            <person name="Henrissat B."/>
            <person name="Chan S.K."/>
            <person name="Hesse-Orce U."/>
            <person name="Alamouti S.M."/>
            <person name="Tsui C.K.M."/>
            <person name="Docking R.T."/>
            <person name="Levasseur A."/>
            <person name="Haridas S."/>
            <person name="Robertson G."/>
            <person name="Birol I."/>
            <person name="Holt R.A."/>
            <person name="Marra M.A."/>
            <person name="Hamelin R.C."/>
            <person name="Hirst M."/>
            <person name="Jones S.J.M."/>
            <person name="Bohlmann J."/>
            <person name="Breuil C."/>
        </authorList>
    </citation>
    <scope>NUCLEOTIDE SEQUENCE [LARGE SCALE GENOMIC DNA]</scope>
    <source>
        <strain evidence="14">kw1407 / UAMH 11150</strain>
    </source>
</reference>
<dbReference type="RefSeq" id="XP_014168440.1">
    <property type="nucleotide sequence ID" value="XM_014312965.1"/>
</dbReference>
<dbReference type="EMBL" id="GL630006">
    <property type="protein sequence ID" value="EFW98957.1"/>
    <property type="molecule type" value="Genomic_DNA"/>
</dbReference>
<dbReference type="eggNOG" id="ENOG502SFX7">
    <property type="taxonomic scope" value="Eukaryota"/>
</dbReference>
<evidence type="ECO:0000313" key="13">
    <source>
        <dbReference type="EMBL" id="EFW98957.1"/>
    </source>
</evidence>
<protein>
    <submittedName>
        <fullName evidence="13">Shugoshin family protein</fullName>
    </submittedName>
</protein>
<comment type="similarity">
    <text evidence="2">Belongs to the shugoshin family.</text>
</comment>
<dbReference type="AlphaFoldDB" id="F0XTJ8"/>
<feature type="domain" description="Shugoshin N-terminal coiled-coil" evidence="12">
    <location>
        <begin position="17"/>
        <end position="61"/>
    </location>
</feature>
<feature type="coiled-coil region" evidence="9">
    <location>
        <begin position="32"/>
        <end position="59"/>
    </location>
</feature>
<dbReference type="OrthoDB" id="5394106at2759"/>
<dbReference type="InterPro" id="IPR011516">
    <property type="entry name" value="Shugoshin_N"/>
</dbReference>
<keyword evidence="4" id="KW-0132">Cell division</keyword>
<feature type="domain" description="Shugoshin C-terminal" evidence="11">
    <location>
        <begin position="526"/>
        <end position="549"/>
    </location>
</feature>
<feature type="region of interest" description="Disordered" evidence="10">
    <location>
        <begin position="197"/>
        <end position="410"/>
    </location>
</feature>
<evidence type="ECO:0000313" key="14">
    <source>
        <dbReference type="Proteomes" id="UP000007796"/>
    </source>
</evidence>
<evidence type="ECO:0000256" key="5">
    <source>
        <dbReference type="ARBA" id="ARBA00022829"/>
    </source>
</evidence>
<feature type="region of interest" description="Disordered" evidence="10">
    <location>
        <begin position="474"/>
        <end position="550"/>
    </location>
</feature>
<dbReference type="GO" id="GO:0005634">
    <property type="term" value="C:nucleus"/>
    <property type="evidence" value="ECO:0007669"/>
    <property type="project" value="InterPro"/>
</dbReference>
<feature type="region of interest" description="Disordered" evidence="10">
    <location>
        <begin position="600"/>
        <end position="770"/>
    </location>
</feature>
<evidence type="ECO:0000256" key="9">
    <source>
        <dbReference type="SAM" id="Coils"/>
    </source>
</evidence>
<keyword evidence="5" id="KW-0159">Chromosome partition</keyword>
<dbReference type="Pfam" id="PF07557">
    <property type="entry name" value="Shugoshin_C"/>
    <property type="match status" value="1"/>
</dbReference>
<comment type="subcellular location">
    <subcellularLocation>
        <location evidence="1">Chromosome</location>
        <location evidence="1">Centromere</location>
    </subcellularLocation>
</comment>
<evidence type="ECO:0000256" key="4">
    <source>
        <dbReference type="ARBA" id="ARBA00022618"/>
    </source>
</evidence>
<feature type="region of interest" description="Disordered" evidence="10">
    <location>
        <begin position="101"/>
        <end position="148"/>
    </location>
</feature>
<feature type="compositionally biased region" description="Low complexity" evidence="10">
    <location>
        <begin position="659"/>
        <end position="669"/>
    </location>
</feature>
<accession>F0XTJ8</accession>
<evidence type="ECO:0000256" key="8">
    <source>
        <dbReference type="ARBA" id="ARBA00023328"/>
    </source>
</evidence>
<evidence type="ECO:0000256" key="6">
    <source>
        <dbReference type="ARBA" id="ARBA00023054"/>
    </source>
</evidence>
<dbReference type="GeneID" id="25978061"/>
<dbReference type="Pfam" id="PF07558">
    <property type="entry name" value="Shugoshin_N"/>
    <property type="match status" value="1"/>
</dbReference>
<dbReference type="STRING" id="655863.F0XTJ8"/>
<dbReference type="GO" id="GO:0045132">
    <property type="term" value="P:meiotic chromosome segregation"/>
    <property type="evidence" value="ECO:0007669"/>
    <property type="project" value="InterPro"/>
</dbReference>
<evidence type="ECO:0000256" key="2">
    <source>
        <dbReference type="ARBA" id="ARBA00010845"/>
    </source>
</evidence>
<evidence type="ECO:0000256" key="7">
    <source>
        <dbReference type="ARBA" id="ARBA00023306"/>
    </source>
</evidence>
<sequence length="770" mass="83262">MARLNEPPAPADSLDALRRRFLRQNRDIARINSNQSLRIRGLENECARLLSENLNLRGQVLHMEKELDEHSSRRANDHALQLKEKMEVHLIELGALLAGFGLEPPTKKQSPSRQRREGGPPRKSLQLQKRPPQLSPSEAESLAAQEGRLAPIYETKTYPRQTLNREEILAMHADAVDATNSPELGPPPISRLIRDESRRSMPSPSKAASPEAAPVGADSRDRTTASPSPVPSVECGAEILSLPTPDPPRMTPAVGNPGMQLPEMDKKLQPLRGKAANRKLVDSSTGSDLTASRSIPANESNAVQVQRVGSKRKFAVSDENAAVRGMKANSNDKTTNLEKGQLENNLPIRELKNPKGIRDLASSRRGQTDSNGEGKGRSGARKPLATKSTNDDISSPRKRSNEDMAACKSSINTDANKIGATAGRMRDRVKMSVMLDSPDLQPPVVVEIKVDDVADGKEDSLDMPSAAALGLENMRPLSPSSQSDSMCPNTPPSASSMLLSEKPTSASAGGRDTPPPLDISSQGEVSRPSRRARASVSYAEPNLRDKMRRPTKELLDAVAGEGRYVQRQGHQGPGEIEGGKQLFPMPVLAADTPVKLEMDPPATEQQQEGPQPVPLRAIITDRRKRAPLAGVREVESKQAEPSAMAELGHEPDPYEFMISSSPQSRSIESGAVATEESRSSKGARRSSAAVIRDDASAAAERSARTSATRKRASMVAPKKACMLSGDDDEDDPADSSYEPQVSNGEGEALGTEGQTLSTRDRISRRRSMML</sequence>
<evidence type="ECO:0000256" key="10">
    <source>
        <dbReference type="SAM" id="MobiDB-lite"/>
    </source>
</evidence>
<dbReference type="Proteomes" id="UP000007796">
    <property type="component" value="Unassembled WGS sequence"/>
</dbReference>
<gene>
    <name evidence="13" type="ORF">CMQ_4809</name>
</gene>
<evidence type="ECO:0000259" key="11">
    <source>
        <dbReference type="Pfam" id="PF07557"/>
    </source>
</evidence>
<feature type="compositionally biased region" description="Polar residues" evidence="10">
    <location>
        <begin position="328"/>
        <end position="344"/>
    </location>
</feature>
<dbReference type="GO" id="GO:0051301">
    <property type="term" value="P:cell division"/>
    <property type="evidence" value="ECO:0007669"/>
    <property type="project" value="UniProtKB-KW"/>
</dbReference>
<dbReference type="InterPro" id="IPR011515">
    <property type="entry name" value="Shugoshin_C"/>
</dbReference>
<feature type="region of interest" description="Disordered" evidence="10">
    <location>
        <begin position="562"/>
        <end position="584"/>
    </location>
</feature>
<name>F0XTJ8_GROCL</name>
<feature type="compositionally biased region" description="Polar residues" evidence="10">
    <location>
        <begin position="478"/>
        <end position="507"/>
    </location>
</feature>
<evidence type="ECO:0000259" key="12">
    <source>
        <dbReference type="Pfam" id="PF07558"/>
    </source>
</evidence>
<feature type="compositionally biased region" description="Low complexity" evidence="10">
    <location>
        <begin position="200"/>
        <end position="214"/>
    </location>
</feature>
<feature type="compositionally biased region" description="Low complexity" evidence="10">
    <location>
        <begin position="685"/>
        <end position="706"/>
    </location>
</feature>
<keyword evidence="8" id="KW-0137">Centromere</keyword>
<dbReference type="InParanoid" id="F0XTJ8"/>
<feature type="compositionally biased region" description="Polar residues" evidence="10">
    <location>
        <begin position="282"/>
        <end position="304"/>
    </location>
</feature>
<keyword evidence="3" id="KW-0158">Chromosome</keyword>
<dbReference type="HOGENOM" id="CLU_013723_1_1_1"/>